<keyword evidence="3" id="KW-0482">Metalloprotease</keyword>
<sequence length="451" mass="49457">MKSFALLAAVLALPFAATAQLPPPPADTEIQKMVSELSAGRLKDDIYKMVSFGTRHTLSDTKDKKRGIGAARRWVEDEFRKYAKASGGRLKVEQDTFTVKPDGRRVDVKTVMANVMATLPGTDPNDNRVFIVSGHLDSRVTDVMNRTADAPGANDDGSGVATVMELARVMSTRRFPCTIVFVAVQGEEQSLIGSGYLAKKAKALNWNVVGMLNNDIVGNSHGHDPDLHDAGRVRVFSEGVPANETPEQAQLRRQLSSENDSPSRQLARYAKQAGEQYVPGHKVELEYRPDRFLRGGDHTPFNQQGYAAIRFSEMNEDFTHQHQDLRTEAGRQYGDLPEFVDYEYLRKNTGVNLATLAGLALSPAAPQNVGVLTAGLTNRTQLKWEAPATGPKPAGYVVLMRETSSPVWQQRFPAPGLTADLPHSKDNYIFGVAAVDAQGHESLPVIPRPVR</sequence>
<dbReference type="Gene3D" id="2.60.40.10">
    <property type="entry name" value="Immunoglobulins"/>
    <property type="match status" value="1"/>
</dbReference>
<comment type="subcellular location">
    <subcellularLocation>
        <location evidence="1">Secreted</location>
    </subcellularLocation>
</comment>
<name>A0A328BQ59_9BACT</name>
<dbReference type="PROSITE" id="PS50853">
    <property type="entry name" value="FN3"/>
    <property type="match status" value="1"/>
</dbReference>
<evidence type="ECO:0000256" key="2">
    <source>
        <dbReference type="ARBA" id="ARBA00022525"/>
    </source>
</evidence>
<evidence type="ECO:0000256" key="3">
    <source>
        <dbReference type="ARBA" id="ARBA00023049"/>
    </source>
</evidence>
<dbReference type="Gene3D" id="3.40.630.10">
    <property type="entry name" value="Zn peptidases"/>
    <property type="match status" value="1"/>
</dbReference>
<feature type="region of interest" description="Disordered" evidence="4">
    <location>
        <begin position="240"/>
        <end position="264"/>
    </location>
</feature>
<evidence type="ECO:0000313" key="8">
    <source>
        <dbReference type="Proteomes" id="UP000248553"/>
    </source>
</evidence>
<keyword evidence="3" id="KW-0645">Protease</keyword>
<keyword evidence="5" id="KW-0732">Signal</keyword>
<dbReference type="PANTHER" id="PTHR12147:SF26">
    <property type="entry name" value="PEPTIDASE M28 DOMAIN-CONTAINING PROTEIN"/>
    <property type="match status" value="1"/>
</dbReference>
<dbReference type="GO" id="GO:0008235">
    <property type="term" value="F:metalloexopeptidase activity"/>
    <property type="evidence" value="ECO:0007669"/>
    <property type="project" value="InterPro"/>
</dbReference>
<dbReference type="InterPro" id="IPR013783">
    <property type="entry name" value="Ig-like_fold"/>
</dbReference>
<dbReference type="EMBL" id="QHKM01000001">
    <property type="protein sequence ID" value="RAK69410.1"/>
    <property type="molecule type" value="Genomic_DNA"/>
</dbReference>
<keyword evidence="8" id="KW-1185">Reference proteome</keyword>
<gene>
    <name evidence="7" type="ORF">DLM85_00660</name>
</gene>
<dbReference type="SUPFAM" id="SSF53187">
    <property type="entry name" value="Zn-dependent exopeptidases"/>
    <property type="match status" value="1"/>
</dbReference>
<accession>A0A328BQ59</accession>
<organism evidence="7 8">
    <name type="scientific">Hymenobacter edaphi</name>
    <dbReference type="NCBI Taxonomy" id="2211146"/>
    <lineage>
        <taxon>Bacteria</taxon>
        <taxon>Pseudomonadati</taxon>
        <taxon>Bacteroidota</taxon>
        <taxon>Cytophagia</taxon>
        <taxon>Cytophagales</taxon>
        <taxon>Hymenobacteraceae</taxon>
        <taxon>Hymenobacter</taxon>
    </lineage>
</organism>
<feature type="chain" id="PRO_5016363672" evidence="5">
    <location>
        <begin position="20"/>
        <end position="451"/>
    </location>
</feature>
<evidence type="ECO:0000256" key="1">
    <source>
        <dbReference type="ARBA" id="ARBA00004613"/>
    </source>
</evidence>
<evidence type="ECO:0000256" key="5">
    <source>
        <dbReference type="SAM" id="SignalP"/>
    </source>
</evidence>
<dbReference type="InterPro" id="IPR036116">
    <property type="entry name" value="FN3_sf"/>
</dbReference>
<reference evidence="8" key="1">
    <citation type="submission" date="2018-05" db="EMBL/GenBank/DDBJ databases">
        <authorList>
            <person name="Nie L."/>
        </authorList>
    </citation>
    <scope>NUCLEOTIDE SEQUENCE [LARGE SCALE GENOMIC DNA]</scope>
    <source>
        <strain evidence="8">NL</strain>
    </source>
</reference>
<dbReference type="InterPro" id="IPR045175">
    <property type="entry name" value="M28_fam"/>
</dbReference>
<dbReference type="Pfam" id="PF04389">
    <property type="entry name" value="Peptidase_M28"/>
    <property type="match status" value="1"/>
</dbReference>
<dbReference type="InterPro" id="IPR007484">
    <property type="entry name" value="Peptidase_M28"/>
</dbReference>
<comment type="caution">
    <text evidence="7">The sequence shown here is derived from an EMBL/GenBank/DDBJ whole genome shotgun (WGS) entry which is preliminary data.</text>
</comment>
<protein>
    <submittedName>
        <fullName evidence="7">Peptidase M28</fullName>
    </submittedName>
</protein>
<evidence type="ECO:0000313" key="7">
    <source>
        <dbReference type="EMBL" id="RAK69410.1"/>
    </source>
</evidence>
<keyword evidence="2" id="KW-0964">Secreted</keyword>
<evidence type="ECO:0000259" key="6">
    <source>
        <dbReference type="PROSITE" id="PS50853"/>
    </source>
</evidence>
<dbReference type="InterPro" id="IPR003961">
    <property type="entry name" value="FN3_dom"/>
</dbReference>
<dbReference type="GO" id="GO:0005576">
    <property type="term" value="C:extracellular region"/>
    <property type="evidence" value="ECO:0007669"/>
    <property type="project" value="UniProtKB-SubCell"/>
</dbReference>
<dbReference type="CDD" id="cd00063">
    <property type="entry name" value="FN3"/>
    <property type="match status" value="1"/>
</dbReference>
<dbReference type="RefSeq" id="WP_111476146.1">
    <property type="nucleotide sequence ID" value="NZ_QHKM01000001.1"/>
</dbReference>
<keyword evidence="3" id="KW-0378">Hydrolase</keyword>
<dbReference type="OrthoDB" id="9787436at2"/>
<feature type="compositionally biased region" description="Polar residues" evidence="4">
    <location>
        <begin position="245"/>
        <end position="264"/>
    </location>
</feature>
<dbReference type="AlphaFoldDB" id="A0A328BQ59"/>
<feature type="domain" description="Fibronectin type-III" evidence="6">
    <location>
        <begin position="365"/>
        <end position="451"/>
    </location>
</feature>
<proteinExistence type="predicted"/>
<dbReference type="SUPFAM" id="SSF49265">
    <property type="entry name" value="Fibronectin type III"/>
    <property type="match status" value="1"/>
</dbReference>
<dbReference type="Proteomes" id="UP000248553">
    <property type="component" value="Unassembled WGS sequence"/>
</dbReference>
<feature type="signal peptide" evidence="5">
    <location>
        <begin position="1"/>
        <end position="19"/>
    </location>
</feature>
<evidence type="ECO:0000256" key="4">
    <source>
        <dbReference type="SAM" id="MobiDB-lite"/>
    </source>
</evidence>
<dbReference type="PANTHER" id="PTHR12147">
    <property type="entry name" value="METALLOPEPTIDASE M28 FAMILY MEMBER"/>
    <property type="match status" value="1"/>
</dbReference>
<dbReference type="GO" id="GO:0006508">
    <property type="term" value="P:proteolysis"/>
    <property type="evidence" value="ECO:0007669"/>
    <property type="project" value="InterPro"/>
</dbReference>